<comment type="subcellular location">
    <subcellularLocation>
        <location evidence="1">Cell membrane</location>
        <topology evidence="1">Multi-pass membrane protein</topology>
    </subcellularLocation>
</comment>
<evidence type="ECO:0000313" key="14">
    <source>
        <dbReference type="Proteomes" id="UP000308889"/>
    </source>
</evidence>
<keyword evidence="14" id="KW-1185">Reference proteome</keyword>
<feature type="transmembrane region" description="Helical" evidence="12">
    <location>
        <begin position="75"/>
        <end position="98"/>
    </location>
</feature>
<evidence type="ECO:0000256" key="8">
    <source>
        <dbReference type="ARBA" id="ARBA00023136"/>
    </source>
</evidence>
<evidence type="ECO:0000256" key="4">
    <source>
        <dbReference type="ARBA" id="ARBA00022692"/>
    </source>
</evidence>
<proteinExistence type="inferred from homology"/>
<evidence type="ECO:0000256" key="6">
    <source>
        <dbReference type="ARBA" id="ARBA00023053"/>
    </source>
</evidence>
<dbReference type="Pfam" id="PF02537">
    <property type="entry name" value="CRCB"/>
    <property type="match status" value="1"/>
</dbReference>
<evidence type="ECO:0000256" key="1">
    <source>
        <dbReference type="ARBA" id="ARBA00004651"/>
    </source>
</evidence>
<sequence>MLREQASMADQRIRDLALIFAGGGAGAVVRVLLDFPEFGPWMPANFLACFLMGLSSAILMEGWMSPAASSWWRPLVHTGFLGGLSTFSVLSIASVLQFPGSLLLEGLRLLLLLAAFFAAALAGYLIPVLIARCLNRNSS</sequence>
<comment type="similarity">
    <text evidence="10 12">Belongs to the fluoride channel Fluc/FEX (TC 1.A.43) family.</text>
</comment>
<dbReference type="EMBL" id="CP040882">
    <property type="protein sequence ID" value="QDA53725.1"/>
    <property type="molecule type" value="Genomic_DNA"/>
</dbReference>
<evidence type="ECO:0000256" key="9">
    <source>
        <dbReference type="ARBA" id="ARBA00023303"/>
    </source>
</evidence>
<keyword evidence="3" id="KW-0997">Cell inner membrane</keyword>
<evidence type="ECO:0000313" key="13">
    <source>
        <dbReference type="EMBL" id="QDA53725.1"/>
    </source>
</evidence>
<keyword evidence="6" id="KW-0915">Sodium</keyword>
<dbReference type="InterPro" id="IPR003691">
    <property type="entry name" value="FluC"/>
</dbReference>
<evidence type="ECO:0000256" key="7">
    <source>
        <dbReference type="ARBA" id="ARBA00023065"/>
    </source>
</evidence>
<comment type="catalytic activity">
    <reaction evidence="11">
        <text>fluoride(in) = fluoride(out)</text>
        <dbReference type="Rhea" id="RHEA:76159"/>
        <dbReference type="ChEBI" id="CHEBI:17051"/>
    </reaction>
    <physiologicalReaction direction="left-to-right" evidence="11">
        <dbReference type="Rhea" id="RHEA:76160"/>
    </physiologicalReaction>
</comment>
<evidence type="ECO:0000256" key="11">
    <source>
        <dbReference type="ARBA" id="ARBA00035585"/>
    </source>
</evidence>
<keyword evidence="8 12" id="KW-0472">Membrane</keyword>
<dbReference type="Proteomes" id="UP000308889">
    <property type="component" value="Chromosome"/>
</dbReference>
<keyword evidence="4 12" id="KW-0812">Transmembrane</keyword>
<organism evidence="13 14">
    <name type="scientific">Sutterella faecalis</name>
    <dbReference type="NCBI Taxonomy" id="2584944"/>
    <lineage>
        <taxon>Bacteria</taxon>
        <taxon>Pseudomonadati</taxon>
        <taxon>Pseudomonadota</taxon>
        <taxon>Betaproteobacteria</taxon>
        <taxon>Burkholderiales</taxon>
        <taxon>Sutterellaceae</taxon>
        <taxon>Sutterella</taxon>
    </lineage>
</organism>
<feature type="transmembrane region" description="Helical" evidence="12">
    <location>
        <begin position="45"/>
        <end position="63"/>
    </location>
</feature>
<comment type="function">
    <text evidence="12">Important for reducing fluoride concentration in the cell, thus reducing its toxicity.</text>
</comment>
<feature type="transmembrane region" description="Helical" evidence="12">
    <location>
        <begin position="110"/>
        <end position="131"/>
    </location>
</feature>
<evidence type="ECO:0000256" key="3">
    <source>
        <dbReference type="ARBA" id="ARBA00022519"/>
    </source>
</evidence>
<keyword evidence="2 12" id="KW-1003">Cell membrane</keyword>
<protein>
    <recommendedName>
        <fullName evidence="12">Fluoride-specific ion channel</fullName>
    </recommendedName>
</protein>
<keyword evidence="7" id="KW-0406">Ion transport</keyword>
<name>A0ABX5VBW5_9BURK</name>
<accession>A0ABX5VBW5</accession>
<gene>
    <name evidence="13" type="ORF">FG381_01510</name>
</gene>
<evidence type="ECO:0000256" key="10">
    <source>
        <dbReference type="ARBA" id="ARBA00035120"/>
    </source>
</evidence>
<keyword evidence="7" id="KW-0813">Transport</keyword>
<keyword evidence="9" id="KW-0407">Ion channel</keyword>
<reference evidence="14" key="1">
    <citation type="submission" date="2019-06" db="EMBL/GenBank/DDBJ databases">
        <authorList>
            <person name="Oh B.S."/>
        </authorList>
    </citation>
    <scope>NUCLEOTIDE SEQUENCE [LARGE SCALE GENOMIC DNA]</scope>
    <source>
        <strain evidence="14">KGMB03119</strain>
    </source>
</reference>
<feature type="transmembrane region" description="Helical" evidence="12">
    <location>
        <begin position="16"/>
        <end position="33"/>
    </location>
</feature>
<evidence type="ECO:0000256" key="5">
    <source>
        <dbReference type="ARBA" id="ARBA00022989"/>
    </source>
</evidence>
<evidence type="ECO:0000256" key="2">
    <source>
        <dbReference type="ARBA" id="ARBA00022475"/>
    </source>
</evidence>
<keyword evidence="5 12" id="KW-1133">Transmembrane helix</keyword>
<evidence type="ECO:0000256" key="12">
    <source>
        <dbReference type="RuleBase" id="RU004340"/>
    </source>
</evidence>